<dbReference type="InterPro" id="IPR058163">
    <property type="entry name" value="LysR-type_TF_proteobact-type"/>
</dbReference>
<dbReference type="InterPro" id="IPR036390">
    <property type="entry name" value="WH_DNA-bd_sf"/>
</dbReference>
<keyword evidence="2" id="KW-0805">Transcription regulation</keyword>
<protein>
    <submittedName>
        <fullName evidence="6">LysR family transcriptional regulator</fullName>
    </submittedName>
</protein>
<gene>
    <name evidence="6" type="ORF">ACFOOL_16310</name>
</gene>
<keyword evidence="3" id="KW-0238">DNA-binding</keyword>
<evidence type="ECO:0000256" key="3">
    <source>
        <dbReference type="ARBA" id="ARBA00023125"/>
    </source>
</evidence>
<dbReference type="Proteomes" id="UP001595613">
    <property type="component" value="Unassembled WGS sequence"/>
</dbReference>
<dbReference type="Pfam" id="PF03466">
    <property type="entry name" value="LysR_substrate"/>
    <property type="match status" value="1"/>
</dbReference>
<keyword evidence="7" id="KW-1185">Reference proteome</keyword>
<dbReference type="PANTHER" id="PTHR30537">
    <property type="entry name" value="HTH-TYPE TRANSCRIPTIONAL REGULATOR"/>
    <property type="match status" value="1"/>
</dbReference>
<dbReference type="Pfam" id="PF00126">
    <property type="entry name" value="HTH_1"/>
    <property type="match status" value="1"/>
</dbReference>
<dbReference type="PROSITE" id="PS50931">
    <property type="entry name" value="HTH_LYSR"/>
    <property type="match status" value="1"/>
</dbReference>
<organism evidence="6 7">
    <name type="scientific">Devosia honganensis</name>
    <dbReference type="NCBI Taxonomy" id="1610527"/>
    <lineage>
        <taxon>Bacteria</taxon>
        <taxon>Pseudomonadati</taxon>
        <taxon>Pseudomonadota</taxon>
        <taxon>Alphaproteobacteria</taxon>
        <taxon>Hyphomicrobiales</taxon>
        <taxon>Devosiaceae</taxon>
        <taxon>Devosia</taxon>
    </lineage>
</organism>
<accession>A0ABV7X4Z9</accession>
<dbReference type="SUPFAM" id="SSF53850">
    <property type="entry name" value="Periplasmic binding protein-like II"/>
    <property type="match status" value="1"/>
</dbReference>
<feature type="domain" description="HTH lysR-type" evidence="5">
    <location>
        <begin position="1"/>
        <end position="61"/>
    </location>
</feature>
<dbReference type="RefSeq" id="WP_380098438.1">
    <property type="nucleotide sequence ID" value="NZ_JBHRYD010000018.1"/>
</dbReference>
<comment type="similarity">
    <text evidence="1">Belongs to the LysR transcriptional regulatory family.</text>
</comment>
<dbReference type="InterPro" id="IPR005119">
    <property type="entry name" value="LysR_subst-bd"/>
</dbReference>
<name>A0ABV7X4Z9_9HYPH</name>
<dbReference type="SUPFAM" id="SSF46785">
    <property type="entry name" value="Winged helix' DNA-binding domain"/>
    <property type="match status" value="1"/>
</dbReference>
<evidence type="ECO:0000256" key="2">
    <source>
        <dbReference type="ARBA" id="ARBA00023015"/>
    </source>
</evidence>
<comment type="caution">
    <text evidence="6">The sequence shown here is derived from an EMBL/GenBank/DDBJ whole genome shotgun (WGS) entry which is preliminary data.</text>
</comment>
<dbReference type="PANTHER" id="PTHR30537:SF1">
    <property type="entry name" value="HTH-TYPE TRANSCRIPTIONAL REGULATOR PGRR"/>
    <property type="match status" value="1"/>
</dbReference>
<evidence type="ECO:0000313" key="7">
    <source>
        <dbReference type="Proteomes" id="UP001595613"/>
    </source>
</evidence>
<keyword evidence="4" id="KW-0804">Transcription</keyword>
<proteinExistence type="inferred from homology"/>
<dbReference type="CDD" id="cd08474">
    <property type="entry name" value="PBP2_CrgA_like_5"/>
    <property type="match status" value="1"/>
</dbReference>
<dbReference type="InterPro" id="IPR000847">
    <property type="entry name" value="LysR_HTH_N"/>
</dbReference>
<evidence type="ECO:0000256" key="4">
    <source>
        <dbReference type="ARBA" id="ARBA00023163"/>
    </source>
</evidence>
<dbReference type="InterPro" id="IPR036388">
    <property type="entry name" value="WH-like_DNA-bd_sf"/>
</dbReference>
<evidence type="ECO:0000256" key="1">
    <source>
        <dbReference type="ARBA" id="ARBA00009437"/>
    </source>
</evidence>
<dbReference type="Gene3D" id="1.10.10.10">
    <property type="entry name" value="Winged helix-like DNA-binding domain superfamily/Winged helix DNA-binding domain"/>
    <property type="match status" value="1"/>
</dbReference>
<sequence length="298" mass="33621">MSNYHLNDLQAFLAVARERSFSRAAAKMGVSASAISHAVRRLEERQKVRLLSRTTRSVAPTEIGEALIRSIGPHFEGIETELAALTRFRDLPAGHVRISCVDSMIEAIFRPMLREFLRAYPDVSVEFVIDNGMVDIVAERFDAGVRMGDSISKDMIAVRIGPDFRFTCVATPEYLMNRSAPQKPQDLIDHQCINLRLTTAGSCYAWEFGKDDRRVNVRVEGQLTFNSIIPILGAALDGHGVAFVPERMSRPYLDNGQLVEVLRDWSIVWQGHHLYYPNRRLSSPAFAALIDALRYRNE</sequence>
<evidence type="ECO:0000259" key="5">
    <source>
        <dbReference type="PROSITE" id="PS50931"/>
    </source>
</evidence>
<dbReference type="Gene3D" id="3.40.190.290">
    <property type="match status" value="1"/>
</dbReference>
<evidence type="ECO:0000313" key="6">
    <source>
        <dbReference type="EMBL" id="MFC3706312.1"/>
    </source>
</evidence>
<reference evidence="7" key="1">
    <citation type="journal article" date="2019" name="Int. J. Syst. Evol. Microbiol.">
        <title>The Global Catalogue of Microorganisms (GCM) 10K type strain sequencing project: providing services to taxonomists for standard genome sequencing and annotation.</title>
        <authorList>
            <consortium name="The Broad Institute Genomics Platform"/>
            <consortium name="The Broad Institute Genome Sequencing Center for Infectious Disease"/>
            <person name="Wu L."/>
            <person name="Ma J."/>
        </authorList>
    </citation>
    <scope>NUCLEOTIDE SEQUENCE [LARGE SCALE GENOMIC DNA]</scope>
    <source>
        <strain evidence="7">KCTC 42281</strain>
    </source>
</reference>
<dbReference type="EMBL" id="JBHRYD010000018">
    <property type="protein sequence ID" value="MFC3706312.1"/>
    <property type="molecule type" value="Genomic_DNA"/>
</dbReference>